<keyword evidence="3" id="KW-1185">Reference proteome</keyword>
<dbReference type="eggNOG" id="arCOG06180">
    <property type="taxonomic scope" value="Archaea"/>
</dbReference>
<dbReference type="HOGENOM" id="CLU_2519860_0_0_2"/>
<dbReference type="AlphaFoldDB" id="L0K4F3"/>
<feature type="region of interest" description="Disordered" evidence="1">
    <location>
        <begin position="34"/>
        <end position="84"/>
    </location>
</feature>
<name>L0K4F3_9EURY</name>
<evidence type="ECO:0000313" key="2">
    <source>
        <dbReference type="EMBL" id="AGB39425.1"/>
    </source>
</evidence>
<evidence type="ECO:0000256" key="1">
    <source>
        <dbReference type="SAM" id="MobiDB-lite"/>
    </source>
</evidence>
<gene>
    <name evidence="2" type="ORF">Natoc_3710</name>
</gene>
<proteinExistence type="predicted"/>
<protein>
    <submittedName>
        <fullName evidence="2">Uncharacterized protein</fullName>
    </submittedName>
</protein>
<feature type="compositionally biased region" description="Acidic residues" evidence="1">
    <location>
        <begin position="37"/>
        <end position="84"/>
    </location>
</feature>
<accession>L0K4F3</accession>
<organism evidence="2 3">
    <name type="scientific">Natronococcus occultus SP4</name>
    <dbReference type="NCBI Taxonomy" id="694430"/>
    <lineage>
        <taxon>Archaea</taxon>
        <taxon>Methanobacteriati</taxon>
        <taxon>Methanobacteriota</taxon>
        <taxon>Stenosarchaea group</taxon>
        <taxon>Halobacteria</taxon>
        <taxon>Halobacteriales</taxon>
        <taxon>Natrialbaceae</taxon>
        <taxon>Natronococcus</taxon>
    </lineage>
</organism>
<dbReference type="Proteomes" id="UP000010878">
    <property type="component" value="Chromosome"/>
</dbReference>
<dbReference type="EMBL" id="CP003929">
    <property type="protein sequence ID" value="AGB39425.1"/>
    <property type="molecule type" value="Genomic_DNA"/>
</dbReference>
<sequence>MSIGEHESDVTNRTRRRTMKLLGLAAVGSLAALAGCGEDEDQEPDNEDAVAPEGDDPEDDPTEEETVDDENANGGLEDDEDEEN</sequence>
<dbReference type="GeneID" id="14402558"/>
<dbReference type="KEGG" id="nou:Natoc_3710"/>
<reference evidence="2 3" key="1">
    <citation type="submission" date="2012-11" db="EMBL/GenBank/DDBJ databases">
        <title>FINISHED of Natronococcus occultus SP4, DSM 3396.</title>
        <authorList>
            <consortium name="DOE Joint Genome Institute"/>
            <person name="Eisen J."/>
            <person name="Huntemann M."/>
            <person name="Wei C.-L."/>
            <person name="Han J."/>
            <person name="Detter J.C."/>
            <person name="Han C."/>
            <person name="Tapia R."/>
            <person name="Chen A."/>
            <person name="Kyrpides N."/>
            <person name="Mavromatis K."/>
            <person name="Markowitz V."/>
            <person name="Szeto E."/>
            <person name="Ivanova N."/>
            <person name="Mikhailova N."/>
            <person name="Ovchinnikova G."/>
            <person name="Pagani I."/>
            <person name="Pati A."/>
            <person name="Goodwin L."/>
            <person name="Nordberg H.P."/>
            <person name="Cantor M.N."/>
            <person name="Hua S.X."/>
            <person name="Woyke T."/>
            <person name="Eisen J."/>
            <person name="Klenk H.-P."/>
            <person name="Klenk H.-P."/>
        </authorList>
    </citation>
    <scope>NUCLEOTIDE SEQUENCE [LARGE SCALE GENOMIC DNA]</scope>
    <source>
        <strain evidence="2 3">SP4</strain>
    </source>
</reference>
<dbReference type="RefSeq" id="WP_015322859.1">
    <property type="nucleotide sequence ID" value="NC_019974.1"/>
</dbReference>
<evidence type="ECO:0000313" key="3">
    <source>
        <dbReference type="Proteomes" id="UP000010878"/>
    </source>
</evidence>